<dbReference type="PROSITE" id="PS51391">
    <property type="entry name" value="CID"/>
    <property type="match status" value="1"/>
</dbReference>
<dbReference type="GO" id="GO:0005737">
    <property type="term" value="C:cytoplasm"/>
    <property type="evidence" value="ECO:0007669"/>
    <property type="project" value="TreeGrafter"/>
</dbReference>
<accession>A0A9N9FTG0</accession>
<dbReference type="Gene3D" id="1.25.40.90">
    <property type="match status" value="1"/>
</dbReference>
<dbReference type="EMBL" id="CAJVPJ010000855">
    <property type="protein sequence ID" value="CAG8560936.1"/>
    <property type="molecule type" value="Genomic_DNA"/>
</dbReference>
<comment type="caution">
    <text evidence="3">The sequence shown here is derived from an EMBL/GenBank/DDBJ whole genome shotgun (WGS) entry which is preliminary data.</text>
</comment>
<dbReference type="GO" id="GO:0005849">
    <property type="term" value="C:mRNA cleavage factor complex"/>
    <property type="evidence" value="ECO:0007669"/>
    <property type="project" value="TreeGrafter"/>
</dbReference>
<feature type="region of interest" description="Disordered" evidence="1">
    <location>
        <begin position="180"/>
        <end position="222"/>
    </location>
</feature>
<dbReference type="SUPFAM" id="SSF48464">
    <property type="entry name" value="ENTH/VHS domain"/>
    <property type="match status" value="1"/>
</dbReference>
<dbReference type="GO" id="GO:0031124">
    <property type="term" value="P:mRNA 3'-end processing"/>
    <property type="evidence" value="ECO:0007669"/>
    <property type="project" value="InterPro"/>
</dbReference>
<dbReference type="GO" id="GO:0003729">
    <property type="term" value="F:mRNA binding"/>
    <property type="evidence" value="ECO:0007669"/>
    <property type="project" value="InterPro"/>
</dbReference>
<dbReference type="Proteomes" id="UP000789572">
    <property type="component" value="Unassembled WGS sequence"/>
</dbReference>
<feature type="compositionally biased region" description="Polar residues" evidence="1">
    <location>
        <begin position="199"/>
        <end position="222"/>
    </location>
</feature>
<evidence type="ECO:0000313" key="4">
    <source>
        <dbReference type="Proteomes" id="UP000789572"/>
    </source>
</evidence>
<organism evidence="3 4">
    <name type="scientific">Paraglomus occultum</name>
    <dbReference type="NCBI Taxonomy" id="144539"/>
    <lineage>
        <taxon>Eukaryota</taxon>
        <taxon>Fungi</taxon>
        <taxon>Fungi incertae sedis</taxon>
        <taxon>Mucoromycota</taxon>
        <taxon>Glomeromycotina</taxon>
        <taxon>Glomeromycetes</taxon>
        <taxon>Paraglomerales</taxon>
        <taxon>Paraglomeraceae</taxon>
        <taxon>Paraglomus</taxon>
    </lineage>
</organism>
<evidence type="ECO:0000256" key="1">
    <source>
        <dbReference type="SAM" id="MobiDB-lite"/>
    </source>
</evidence>
<keyword evidence="4" id="KW-1185">Reference proteome</keyword>
<reference evidence="3" key="1">
    <citation type="submission" date="2021-06" db="EMBL/GenBank/DDBJ databases">
        <authorList>
            <person name="Kallberg Y."/>
            <person name="Tangrot J."/>
            <person name="Rosling A."/>
        </authorList>
    </citation>
    <scope>NUCLEOTIDE SEQUENCE</scope>
    <source>
        <strain evidence="3">IA702</strain>
    </source>
</reference>
<protein>
    <submittedName>
        <fullName evidence="3">715_t:CDS:1</fullName>
    </submittedName>
</protein>
<feature type="domain" description="CID" evidence="2">
    <location>
        <begin position="1"/>
        <end position="179"/>
    </location>
</feature>
<dbReference type="InterPro" id="IPR006569">
    <property type="entry name" value="CID_dom"/>
</dbReference>
<name>A0A9N9FTG0_9GLOM</name>
<dbReference type="InterPro" id="IPR045154">
    <property type="entry name" value="PCF11-like"/>
</dbReference>
<dbReference type="GO" id="GO:0006369">
    <property type="term" value="P:termination of RNA polymerase II transcription"/>
    <property type="evidence" value="ECO:0007669"/>
    <property type="project" value="InterPro"/>
</dbReference>
<evidence type="ECO:0000259" key="2">
    <source>
        <dbReference type="PROSITE" id="PS51391"/>
    </source>
</evidence>
<dbReference type="OrthoDB" id="79367at2759"/>
<evidence type="ECO:0000313" key="3">
    <source>
        <dbReference type="EMBL" id="CAG8560936.1"/>
    </source>
</evidence>
<dbReference type="AlphaFoldDB" id="A0A9N9FTG0"/>
<dbReference type="PANTHER" id="PTHR15921:SF7">
    <property type="entry name" value="SR-RELATED AND CTD-ASSOCIATED FACTOR 8"/>
    <property type="match status" value="1"/>
</dbReference>
<gene>
    <name evidence="3" type="ORF">POCULU_LOCUS5504</name>
</gene>
<dbReference type="PANTHER" id="PTHR15921">
    <property type="entry name" value="PRE-MRNA CLEAVAGE COMPLEX II"/>
    <property type="match status" value="1"/>
</dbReference>
<dbReference type="InterPro" id="IPR008942">
    <property type="entry name" value="ENTH_VHS"/>
</dbReference>
<dbReference type="GO" id="GO:0000993">
    <property type="term" value="F:RNA polymerase II complex binding"/>
    <property type="evidence" value="ECO:0007669"/>
    <property type="project" value="InterPro"/>
</dbReference>
<sequence>MSAKNQTEFEKLLYSLLEKKPPGTSASRIKELTKIALNSPKVLGGKHRRAESGREQEVCKADEIENVCMQREYKQIAHCVQKFIHRCASEYKLGGLYVLDSITQAAHRQKTENGDVPTWAVEYLDRFEKGLEDLFVNIMQCPERDKEKVKKVLDIWIKRHGIYEDDLLQRIKTRYFSEGDTADGGSTINARDPRLRSGNDGNTLLGANSGATSQAQLNGTSSQALDQSTLLRTLTTLNSLTQGNLKIPSLLTDSISSLQSSSNNIGTGSNAGQGFIGVNGHLAQEGMQGVLPVLQGPLPQQPPSQTHPQIANSAQCHQINGNRS</sequence>
<dbReference type="SMART" id="SM00582">
    <property type="entry name" value="RPR"/>
    <property type="match status" value="1"/>
</dbReference>
<dbReference type="Pfam" id="PF04818">
    <property type="entry name" value="CID"/>
    <property type="match status" value="1"/>
</dbReference>
<proteinExistence type="predicted"/>